<comment type="function">
    <text evidence="6">Might take part in the signal recognition particle (SRP) pathway. This is inferred from the conservation of its genetic proximity to ftsY/ffh. May be a regulatory protein.</text>
</comment>
<evidence type="ECO:0000256" key="4">
    <source>
        <dbReference type="ARBA" id="ARBA00023125"/>
    </source>
</evidence>
<protein>
    <submittedName>
        <fullName evidence="8">Sigma-70 family RNA polymerase sigma factor</fullName>
    </submittedName>
</protein>
<keyword evidence="3" id="KW-0731">Sigma factor</keyword>
<evidence type="ECO:0000256" key="3">
    <source>
        <dbReference type="ARBA" id="ARBA00023082"/>
    </source>
</evidence>
<dbReference type="SUPFAM" id="SSF88659">
    <property type="entry name" value="Sigma3 and sigma4 domains of RNA polymerase sigma factors"/>
    <property type="match status" value="1"/>
</dbReference>
<reference evidence="8" key="1">
    <citation type="submission" date="2020-08" db="EMBL/GenBank/DDBJ databases">
        <title>Genome public.</title>
        <authorList>
            <person name="Liu C."/>
            <person name="Sun Q."/>
        </authorList>
    </citation>
    <scope>NUCLEOTIDE SEQUENCE</scope>
    <source>
        <strain evidence="8">NSJ-12</strain>
    </source>
</reference>
<dbReference type="SUPFAM" id="SSF88946">
    <property type="entry name" value="Sigma2 domain of RNA polymerase sigma factors"/>
    <property type="match status" value="1"/>
</dbReference>
<dbReference type="InterPro" id="IPR036388">
    <property type="entry name" value="WH-like_DNA-bd_sf"/>
</dbReference>
<evidence type="ECO:0000313" key="8">
    <source>
        <dbReference type="EMBL" id="MBC8579163.1"/>
    </source>
</evidence>
<keyword evidence="2" id="KW-0805">Transcription regulation</keyword>
<dbReference type="Proteomes" id="UP000655830">
    <property type="component" value="Unassembled WGS sequence"/>
</dbReference>
<dbReference type="GO" id="GO:0016987">
    <property type="term" value="F:sigma factor activity"/>
    <property type="evidence" value="ECO:0007669"/>
    <property type="project" value="UniProtKB-KW"/>
</dbReference>
<gene>
    <name evidence="8" type="ORF">H8718_06380</name>
</gene>
<dbReference type="AlphaFoldDB" id="A0A926EF47"/>
<accession>A0A926EF47</accession>
<keyword evidence="9" id="KW-1185">Reference proteome</keyword>
<proteinExistence type="inferred from homology"/>
<sequence>MRITDEWIEDNIGLVWKAVNKYKAHDEDLFQIALLGAIESAPQFDETREVEFTSFIFTCMCNKIANQLRMDATARRGGGITFNSLDYFNDTDGIEYEYLTDSFNMEDRLYIENILNDSRLSEKQSEVIRLHILHDLSFAEIARLKGQTRQAIYSLFKYGISKVTDKIIIHKIA</sequence>
<evidence type="ECO:0000256" key="1">
    <source>
        <dbReference type="ARBA" id="ARBA00008720"/>
    </source>
</evidence>
<dbReference type="GO" id="GO:0006352">
    <property type="term" value="P:DNA-templated transcription initiation"/>
    <property type="evidence" value="ECO:0007669"/>
    <property type="project" value="InterPro"/>
</dbReference>
<dbReference type="InterPro" id="IPR013325">
    <property type="entry name" value="RNA_pol_sigma_r2"/>
</dbReference>
<dbReference type="Pfam" id="PF04542">
    <property type="entry name" value="Sigma70_r2"/>
    <property type="match status" value="1"/>
</dbReference>
<evidence type="ECO:0000313" key="9">
    <source>
        <dbReference type="Proteomes" id="UP000655830"/>
    </source>
</evidence>
<dbReference type="Gene3D" id="1.10.1740.10">
    <property type="match status" value="1"/>
</dbReference>
<organism evidence="8 9">
    <name type="scientific">Zhenhengia yiwuensis</name>
    <dbReference type="NCBI Taxonomy" id="2763666"/>
    <lineage>
        <taxon>Bacteria</taxon>
        <taxon>Bacillati</taxon>
        <taxon>Bacillota</taxon>
        <taxon>Clostridia</taxon>
        <taxon>Lachnospirales</taxon>
        <taxon>Lachnospiraceae</taxon>
        <taxon>Zhenhengia</taxon>
    </lineage>
</organism>
<keyword evidence="4" id="KW-0238">DNA-binding</keyword>
<feature type="domain" description="RNA polymerase sigma-70 region 2" evidence="7">
    <location>
        <begin position="8"/>
        <end position="69"/>
    </location>
</feature>
<evidence type="ECO:0000256" key="2">
    <source>
        <dbReference type="ARBA" id="ARBA00023015"/>
    </source>
</evidence>
<comment type="similarity">
    <text evidence="1">Belongs to the UPF0122 family.</text>
</comment>
<dbReference type="NCBIfam" id="TIGR02937">
    <property type="entry name" value="sigma70-ECF"/>
    <property type="match status" value="1"/>
</dbReference>
<dbReference type="RefSeq" id="WP_249332317.1">
    <property type="nucleotide sequence ID" value="NZ_JACRSY010000008.1"/>
</dbReference>
<evidence type="ECO:0000256" key="6">
    <source>
        <dbReference type="ARBA" id="ARBA00024764"/>
    </source>
</evidence>
<dbReference type="InterPro" id="IPR007627">
    <property type="entry name" value="RNA_pol_sigma70_r2"/>
</dbReference>
<keyword evidence="5" id="KW-0804">Transcription</keyword>
<dbReference type="Gene3D" id="1.10.10.10">
    <property type="entry name" value="Winged helix-like DNA-binding domain superfamily/Winged helix DNA-binding domain"/>
    <property type="match status" value="1"/>
</dbReference>
<dbReference type="Pfam" id="PF04297">
    <property type="entry name" value="UPF0122"/>
    <property type="match status" value="1"/>
</dbReference>
<dbReference type="InterPro" id="IPR014284">
    <property type="entry name" value="RNA_pol_sigma-70_dom"/>
</dbReference>
<dbReference type="InterPro" id="IPR013324">
    <property type="entry name" value="RNA_pol_sigma_r3/r4-like"/>
</dbReference>
<comment type="caution">
    <text evidence="8">The sequence shown here is derived from an EMBL/GenBank/DDBJ whole genome shotgun (WGS) entry which is preliminary data.</text>
</comment>
<dbReference type="GO" id="GO:0003677">
    <property type="term" value="F:DNA binding"/>
    <property type="evidence" value="ECO:0007669"/>
    <property type="project" value="UniProtKB-KW"/>
</dbReference>
<name>A0A926EF47_9FIRM</name>
<dbReference type="EMBL" id="JACRSY010000008">
    <property type="protein sequence ID" value="MBC8579163.1"/>
    <property type="molecule type" value="Genomic_DNA"/>
</dbReference>
<evidence type="ECO:0000259" key="7">
    <source>
        <dbReference type="Pfam" id="PF04542"/>
    </source>
</evidence>
<dbReference type="PANTHER" id="PTHR30385">
    <property type="entry name" value="SIGMA FACTOR F FLAGELLAR"/>
    <property type="match status" value="1"/>
</dbReference>
<evidence type="ECO:0000256" key="5">
    <source>
        <dbReference type="ARBA" id="ARBA00023163"/>
    </source>
</evidence>
<dbReference type="InterPro" id="IPR007394">
    <property type="entry name" value="UPF0122"/>
</dbReference>